<proteinExistence type="predicted"/>
<name>A0A310SSA0_9HYME</name>
<gene>
    <name evidence="1" type="ORF">WN48_07704</name>
</gene>
<dbReference type="OrthoDB" id="5984008at2759"/>
<organism evidence="1 2">
    <name type="scientific">Eufriesea mexicana</name>
    <dbReference type="NCBI Taxonomy" id="516756"/>
    <lineage>
        <taxon>Eukaryota</taxon>
        <taxon>Metazoa</taxon>
        <taxon>Ecdysozoa</taxon>
        <taxon>Arthropoda</taxon>
        <taxon>Hexapoda</taxon>
        <taxon>Insecta</taxon>
        <taxon>Pterygota</taxon>
        <taxon>Neoptera</taxon>
        <taxon>Endopterygota</taxon>
        <taxon>Hymenoptera</taxon>
        <taxon>Apocrita</taxon>
        <taxon>Aculeata</taxon>
        <taxon>Apoidea</taxon>
        <taxon>Anthophila</taxon>
        <taxon>Apidae</taxon>
        <taxon>Eufriesea</taxon>
    </lineage>
</organism>
<evidence type="ECO:0000313" key="2">
    <source>
        <dbReference type="Proteomes" id="UP000250275"/>
    </source>
</evidence>
<sequence length="113" mass="12908">MCDFPGGLFHPSDDKQDVAFRYAVEKINNNRDILPKSRLSAQIEQIKPQDSFHASKRGLEWFVELGIAARVSERSLINGATFFLPNLGKKGRKRVNSPTIVSSNWDPGFRYRR</sequence>
<keyword evidence="2" id="KW-1185">Reference proteome</keyword>
<dbReference type="AlphaFoldDB" id="A0A310SSA0"/>
<dbReference type="Gene3D" id="3.40.50.2300">
    <property type="match status" value="1"/>
</dbReference>
<reference evidence="1 2" key="1">
    <citation type="submission" date="2015-07" db="EMBL/GenBank/DDBJ databases">
        <title>The genome of Eufriesea mexicana.</title>
        <authorList>
            <person name="Pan H."/>
            <person name="Kapheim K."/>
        </authorList>
    </citation>
    <scope>NUCLEOTIDE SEQUENCE [LARGE SCALE GENOMIC DNA]</scope>
    <source>
        <strain evidence="1">0111107269</strain>
        <tissue evidence="1">Whole body</tissue>
    </source>
</reference>
<evidence type="ECO:0000313" key="1">
    <source>
        <dbReference type="EMBL" id="OAD62637.1"/>
    </source>
</evidence>
<protein>
    <submittedName>
        <fullName evidence="1">Uncharacterized protein</fullName>
    </submittedName>
</protein>
<dbReference type="Proteomes" id="UP000250275">
    <property type="component" value="Unassembled WGS sequence"/>
</dbReference>
<dbReference type="EMBL" id="KQ759841">
    <property type="protein sequence ID" value="OAD62637.1"/>
    <property type="molecule type" value="Genomic_DNA"/>
</dbReference>
<accession>A0A310SSA0</accession>